<keyword evidence="2" id="KW-0732">Signal</keyword>
<proteinExistence type="predicted"/>
<comment type="caution">
    <text evidence="3">The sequence shown here is derived from an EMBL/GenBank/DDBJ whole genome shotgun (WGS) entry which is preliminary data.</text>
</comment>
<dbReference type="Proteomes" id="UP000024635">
    <property type="component" value="Unassembled WGS sequence"/>
</dbReference>
<dbReference type="EMBL" id="JARK01001419">
    <property type="protein sequence ID" value="EYC05188.1"/>
    <property type="molecule type" value="Genomic_DNA"/>
</dbReference>
<name>A0A016TRZ6_9BILA</name>
<evidence type="ECO:0000256" key="1">
    <source>
        <dbReference type="SAM" id="MobiDB-lite"/>
    </source>
</evidence>
<protein>
    <recommendedName>
        <fullName evidence="5">Secreted protein</fullName>
    </recommendedName>
</protein>
<gene>
    <name evidence="3" type="primary">Acey_s0083.g1637</name>
    <name evidence="3" type="ORF">Y032_0083g1637</name>
</gene>
<dbReference type="OrthoDB" id="10645014at2759"/>
<evidence type="ECO:0008006" key="5">
    <source>
        <dbReference type="Google" id="ProtNLM"/>
    </source>
</evidence>
<sequence>MLIFPLVLSAGVCGGSARMEKSRPKSVSGTTPSTPLHKRKQKRGKHHTVYHHEKGSAENIHIYPGYSKSRTDSVDDYKKSEFGLIPSQSPYHASY</sequence>
<evidence type="ECO:0000313" key="4">
    <source>
        <dbReference type="Proteomes" id="UP000024635"/>
    </source>
</evidence>
<organism evidence="3 4">
    <name type="scientific">Ancylostoma ceylanicum</name>
    <dbReference type="NCBI Taxonomy" id="53326"/>
    <lineage>
        <taxon>Eukaryota</taxon>
        <taxon>Metazoa</taxon>
        <taxon>Ecdysozoa</taxon>
        <taxon>Nematoda</taxon>
        <taxon>Chromadorea</taxon>
        <taxon>Rhabditida</taxon>
        <taxon>Rhabditina</taxon>
        <taxon>Rhabditomorpha</taxon>
        <taxon>Strongyloidea</taxon>
        <taxon>Ancylostomatidae</taxon>
        <taxon>Ancylostomatinae</taxon>
        <taxon>Ancylostoma</taxon>
    </lineage>
</organism>
<accession>A0A016TRZ6</accession>
<feature type="compositionally biased region" description="Basic residues" evidence="1">
    <location>
        <begin position="36"/>
        <end position="49"/>
    </location>
</feature>
<dbReference type="AlphaFoldDB" id="A0A016TRZ6"/>
<evidence type="ECO:0000313" key="3">
    <source>
        <dbReference type="EMBL" id="EYC05188.1"/>
    </source>
</evidence>
<feature type="region of interest" description="Disordered" evidence="1">
    <location>
        <begin position="17"/>
        <end position="54"/>
    </location>
</feature>
<feature type="signal peptide" evidence="2">
    <location>
        <begin position="1"/>
        <end position="17"/>
    </location>
</feature>
<feature type="compositionally biased region" description="Polar residues" evidence="1">
    <location>
        <begin position="25"/>
        <end position="34"/>
    </location>
</feature>
<reference evidence="4" key="1">
    <citation type="journal article" date="2015" name="Nat. Genet.">
        <title>The genome and transcriptome of the zoonotic hookworm Ancylostoma ceylanicum identify infection-specific gene families.</title>
        <authorList>
            <person name="Schwarz E.M."/>
            <person name="Hu Y."/>
            <person name="Antoshechkin I."/>
            <person name="Miller M.M."/>
            <person name="Sternberg P.W."/>
            <person name="Aroian R.V."/>
        </authorList>
    </citation>
    <scope>NUCLEOTIDE SEQUENCE</scope>
    <source>
        <strain evidence="4">HY135</strain>
    </source>
</reference>
<evidence type="ECO:0000256" key="2">
    <source>
        <dbReference type="SAM" id="SignalP"/>
    </source>
</evidence>
<feature type="chain" id="PRO_5001491408" description="Secreted protein" evidence="2">
    <location>
        <begin position="18"/>
        <end position="95"/>
    </location>
</feature>
<keyword evidence="4" id="KW-1185">Reference proteome</keyword>